<reference evidence="1 2" key="1">
    <citation type="submission" date="2019-07" db="EMBL/GenBank/DDBJ databases">
        <authorList>
            <person name="Jastrzebski P J."/>
            <person name="Paukszto L."/>
            <person name="Jastrzebski P J."/>
        </authorList>
    </citation>
    <scope>NUCLEOTIDE SEQUENCE [LARGE SCALE GENOMIC DNA]</scope>
    <source>
        <strain evidence="1 2">WMS-il1</strain>
    </source>
</reference>
<organism evidence="1 2">
    <name type="scientific">Hymenolepis diminuta</name>
    <name type="common">Rat tapeworm</name>
    <dbReference type="NCBI Taxonomy" id="6216"/>
    <lineage>
        <taxon>Eukaryota</taxon>
        <taxon>Metazoa</taxon>
        <taxon>Spiralia</taxon>
        <taxon>Lophotrochozoa</taxon>
        <taxon>Platyhelminthes</taxon>
        <taxon>Cestoda</taxon>
        <taxon>Eucestoda</taxon>
        <taxon>Cyclophyllidea</taxon>
        <taxon>Hymenolepididae</taxon>
        <taxon>Hymenolepis</taxon>
    </lineage>
</organism>
<dbReference type="Proteomes" id="UP000321570">
    <property type="component" value="Unassembled WGS sequence"/>
</dbReference>
<accession>A0A564YH61</accession>
<sequence length="75" mass="7614">MELHPEHAFTRASGALLTHVIRLLAIFWHVFKDVKPSASSSASAILSNLPGGAGANSAVPIAVAPIGVSSANVSP</sequence>
<protein>
    <submittedName>
        <fullName evidence="1">Uncharacterized protein</fullName>
    </submittedName>
</protein>
<name>A0A564YH61_HYMDI</name>
<keyword evidence="2" id="KW-1185">Reference proteome</keyword>
<dbReference type="AlphaFoldDB" id="A0A564YH61"/>
<gene>
    <name evidence="1" type="ORF">WMSIL1_LOCUS6311</name>
</gene>
<dbReference type="EMBL" id="CABIJS010000222">
    <property type="protein sequence ID" value="VUZ46536.1"/>
    <property type="molecule type" value="Genomic_DNA"/>
</dbReference>
<feature type="non-terminal residue" evidence="1">
    <location>
        <position position="75"/>
    </location>
</feature>
<evidence type="ECO:0000313" key="2">
    <source>
        <dbReference type="Proteomes" id="UP000321570"/>
    </source>
</evidence>
<evidence type="ECO:0000313" key="1">
    <source>
        <dbReference type="EMBL" id="VUZ46536.1"/>
    </source>
</evidence>
<proteinExistence type="predicted"/>